<proteinExistence type="predicted"/>
<evidence type="ECO:0000313" key="1">
    <source>
        <dbReference type="EMBL" id="PKF68045.1"/>
    </source>
</evidence>
<organism evidence="1 2">
    <name type="scientific">Corynebacterium mastitidis</name>
    <dbReference type="NCBI Taxonomy" id="161890"/>
    <lineage>
        <taxon>Bacteria</taxon>
        <taxon>Bacillati</taxon>
        <taxon>Actinomycetota</taxon>
        <taxon>Actinomycetes</taxon>
        <taxon>Mycobacteriales</taxon>
        <taxon>Corynebacteriaceae</taxon>
        <taxon>Corynebacterium</taxon>
    </lineage>
</organism>
<protein>
    <submittedName>
        <fullName evidence="1">Uncharacterized protein</fullName>
    </submittedName>
</protein>
<dbReference type="EMBL" id="PJAF01000029">
    <property type="protein sequence ID" value="PKF68045.1"/>
    <property type="molecule type" value="Genomic_DNA"/>
</dbReference>
<evidence type="ECO:0000313" key="2">
    <source>
        <dbReference type="Proteomes" id="UP000233249"/>
    </source>
</evidence>
<dbReference type="Proteomes" id="UP000233249">
    <property type="component" value="Unassembled WGS sequence"/>
</dbReference>
<gene>
    <name evidence="1" type="ORF">CXB45_09010</name>
</gene>
<comment type="caution">
    <text evidence="1">The sequence shown here is derived from an EMBL/GenBank/DDBJ whole genome shotgun (WGS) entry which is preliminary data.</text>
</comment>
<dbReference type="STRING" id="1121365.GCA_000375365_00784"/>
<name>A0A2N0X5T4_9CORY</name>
<sequence length="143" mass="16272">MRRGLRRVFVAVLAVCVLGAALWAGLAVRYRYHNRPLESFREELHARGRARVSDHFDAEEFVFACPYTEASYIHKRYGWDVNYMAAQHEGGPTELIMRKGDSFDTYAIGRRKLNLCDGVEGKIYSADAVVIKEGETARIEEEG</sequence>
<accession>A0A2N0X5T4</accession>
<reference evidence="1 2" key="1">
    <citation type="submission" date="2017-12" db="EMBL/GenBank/DDBJ databases">
        <title>Corynebacterium mastitidis 16-1433 Genome.</title>
        <authorList>
            <person name="Gulvik C.A."/>
        </authorList>
    </citation>
    <scope>NUCLEOTIDE SEQUENCE [LARGE SCALE GENOMIC DNA]</scope>
    <source>
        <strain evidence="1 2">16-1433</strain>
    </source>
</reference>
<dbReference type="AlphaFoldDB" id="A0A2N0X5T4"/>